<gene>
    <name evidence="3" type="ORF">MUG09_11385</name>
</gene>
<proteinExistence type="predicted"/>
<dbReference type="Proteomes" id="UP000829708">
    <property type="component" value="Chromosome"/>
</dbReference>
<feature type="domain" description="Phosphatidic acid phosphatase type 2/haloperoxidase" evidence="2">
    <location>
        <begin position="36"/>
        <end position="158"/>
    </location>
</feature>
<dbReference type="SUPFAM" id="SSF48317">
    <property type="entry name" value="Acid phosphatase/Vanadium-dependent haloperoxidase"/>
    <property type="match status" value="1"/>
</dbReference>
<dbReference type="Pfam" id="PF01569">
    <property type="entry name" value="PAP2"/>
    <property type="match status" value="1"/>
</dbReference>
<dbReference type="InterPro" id="IPR036938">
    <property type="entry name" value="PAP2/HPO_sf"/>
</dbReference>
<feature type="transmembrane region" description="Helical" evidence="1">
    <location>
        <begin position="90"/>
        <end position="107"/>
    </location>
</feature>
<keyword evidence="1" id="KW-0472">Membrane</keyword>
<evidence type="ECO:0000313" key="4">
    <source>
        <dbReference type="Proteomes" id="UP000829708"/>
    </source>
</evidence>
<feature type="transmembrane region" description="Helical" evidence="1">
    <location>
        <begin position="143"/>
        <end position="164"/>
    </location>
</feature>
<name>A0ABY4D7M1_9SPIR</name>
<keyword evidence="1" id="KW-0812">Transmembrane</keyword>
<organism evidence="3 4">
    <name type="scientific">Sphaerochaeta associata</name>
    <dbReference type="NCBI Taxonomy" id="1129264"/>
    <lineage>
        <taxon>Bacteria</taxon>
        <taxon>Pseudomonadati</taxon>
        <taxon>Spirochaetota</taxon>
        <taxon>Spirochaetia</taxon>
        <taxon>Spirochaetales</taxon>
        <taxon>Sphaerochaetaceae</taxon>
        <taxon>Sphaerochaeta</taxon>
    </lineage>
</organism>
<accession>A0ABY4D7M1</accession>
<dbReference type="RefSeq" id="WP_244771548.1">
    <property type="nucleotide sequence ID" value="NZ_CP094929.1"/>
</dbReference>
<dbReference type="CDD" id="cd01610">
    <property type="entry name" value="PAP2_like"/>
    <property type="match status" value="1"/>
</dbReference>
<dbReference type="PANTHER" id="PTHR14969">
    <property type="entry name" value="SPHINGOSINE-1-PHOSPHATE PHOSPHOHYDROLASE"/>
    <property type="match status" value="1"/>
</dbReference>
<sequence>MLPYSESLDTAGTLFVAASVLAPALLLAEPASEYVTIGVMYAQAMLAAYGLKELGKLCIPRARPFLYFDDYPLREVTEGDAYDSFPSGHVTMAFAGAAFASSVFASYHPDSVWKVPVAVVSYTLATATALLRVASGSHFMTDVLAGALIGTAVGLGIPLLHARIGKQDLEASFSPYSLAFGISW</sequence>
<keyword evidence="1" id="KW-1133">Transmembrane helix</keyword>
<protein>
    <submittedName>
        <fullName evidence="3">Phosphatase PAP2 family protein</fullName>
    </submittedName>
</protein>
<dbReference type="SMART" id="SM00014">
    <property type="entry name" value="acidPPc"/>
    <property type="match status" value="1"/>
</dbReference>
<dbReference type="InterPro" id="IPR000326">
    <property type="entry name" value="PAP2/HPO"/>
</dbReference>
<feature type="transmembrane region" description="Helical" evidence="1">
    <location>
        <begin position="12"/>
        <end position="28"/>
    </location>
</feature>
<reference evidence="4" key="1">
    <citation type="journal article" date="2024" name="J Bioinform Genom">
        <title>Complete genome sequence of the type strain bacterium Sphaerochaeta associata GLS2t (VKM B-2742)t.</title>
        <authorList>
            <person name="Troshina O.Y."/>
            <person name="Tepeeva A.N."/>
            <person name="Arzamasceva V.O."/>
            <person name="Whitman W.B."/>
            <person name="Varghese N."/>
            <person name="Shapiro N."/>
            <person name="Woyke T."/>
            <person name="Kripides N.C."/>
            <person name="Vasilenko O.V."/>
        </authorList>
    </citation>
    <scope>NUCLEOTIDE SEQUENCE [LARGE SCALE GENOMIC DNA]</scope>
    <source>
        <strain evidence="4">GLS2T</strain>
    </source>
</reference>
<dbReference type="EMBL" id="CP094929">
    <property type="protein sequence ID" value="UOM50156.1"/>
    <property type="molecule type" value="Genomic_DNA"/>
</dbReference>
<dbReference type="PANTHER" id="PTHR14969:SF13">
    <property type="entry name" value="AT30094P"/>
    <property type="match status" value="1"/>
</dbReference>
<dbReference type="Gene3D" id="1.20.144.10">
    <property type="entry name" value="Phosphatidic acid phosphatase type 2/haloperoxidase"/>
    <property type="match status" value="1"/>
</dbReference>
<keyword evidence="4" id="KW-1185">Reference proteome</keyword>
<evidence type="ECO:0000313" key="3">
    <source>
        <dbReference type="EMBL" id="UOM50156.1"/>
    </source>
</evidence>
<evidence type="ECO:0000259" key="2">
    <source>
        <dbReference type="SMART" id="SM00014"/>
    </source>
</evidence>
<evidence type="ECO:0000256" key="1">
    <source>
        <dbReference type="SAM" id="Phobius"/>
    </source>
</evidence>
<feature type="transmembrane region" description="Helical" evidence="1">
    <location>
        <begin position="113"/>
        <end position="131"/>
    </location>
</feature>